<evidence type="ECO:0000313" key="6">
    <source>
        <dbReference type="Proteomes" id="UP000626092"/>
    </source>
</evidence>
<evidence type="ECO:0000256" key="1">
    <source>
        <dbReference type="ARBA" id="ARBA00005771"/>
    </source>
</evidence>
<dbReference type="EMBL" id="WJXA01000010">
    <property type="protein sequence ID" value="KAF7128992.1"/>
    <property type="molecule type" value="Genomic_DNA"/>
</dbReference>
<protein>
    <recommendedName>
        <fullName evidence="3">Sulfotransferase</fullName>
        <ecNumber evidence="3">2.8.2.-</ecNumber>
    </recommendedName>
</protein>
<dbReference type="GO" id="GO:0008146">
    <property type="term" value="F:sulfotransferase activity"/>
    <property type="evidence" value="ECO:0007669"/>
    <property type="project" value="InterPro"/>
</dbReference>
<feature type="domain" description="Sulfotransferase" evidence="4">
    <location>
        <begin position="1"/>
        <end position="152"/>
    </location>
</feature>
<dbReference type="EC" id="2.8.2.-" evidence="3"/>
<keyword evidence="2 3" id="KW-0808">Transferase</keyword>
<dbReference type="PANTHER" id="PTHR11783">
    <property type="entry name" value="SULFOTRANSFERASE SULT"/>
    <property type="match status" value="1"/>
</dbReference>
<organism evidence="5 6">
    <name type="scientific">Rhododendron simsii</name>
    <name type="common">Sims's rhododendron</name>
    <dbReference type="NCBI Taxonomy" id="118357"/>
    <lineage>
        <taxon>Eukaryota</taxon>
        <taxon>Viridiplantae</taxon>
        <taxon>Streptophyta</taxon>
        <taxon>Embryophyta</taxon>
        <taxon>Tracheophyta</taxon>
        <taxon>Spermatophyta</taxon>
        <taxon>Magnoliopsida</taxon>
        <taxon>eudicotyledons</taxon>
        <taxon>Gunneridae</taxon>
        <taxon>Pentapetalae</taxon>
        <taxon>asterids</taxon>
        <taxon>Ericales</taxon>
        <taxon>Ericaceae</taxon>
        <taxon>Ericoideae</taxon>
        <taxon>Rhodoreae</taxon>
        <taxon>Rhododendron</taxon>
    </lineage>
</organism>
<name>A0A834G990_RHOSS</name>
<dbReference type="Proteomes" id="UP000626092">
    <property type="component" value="Unassembled WGS sequence"/>
</dbReference>
<evidence type="ECO:0000256" key="3">
    <source>
        <dbReference type="RuleBase" id="RU361155"/>
    </source>
</evidence>
<proteinExistence type="inferred from homology"/>
<dbReference type="OrthoDB" id="205623at2759"/>
<comment type="similarity">
    <text evidence="1 3">Belongs to the sulfotransferase 1 family.</text>
</comment>
<reference evidence="5" key="1">
    <citation type="submission" date="2019-11" db="EMBL/GenBank/DDBJ databases">
        <authorList>
            <person name="Liu Y."/>
            <person name="Hou J."/>
            <person name="Li T.-Q."/>
            <person name="Guan C.-H."/>
            <person name="Wu X."/>
            <person name="Wu H.-Z."/>
            <person name="Ling F."/>
            <person name="Zhang R."/>
            <person name="Shi X.-G."/>
            <person name="Ren J.-P."/>
            <person name="Chen E.-F."/>
            <person name="Sun J.-M."/>
        </authorList>
    </citation>
    <scope>NUCLEOTIDE SEQUENCE</scope>
    <source>
        <strain evidence="5">Adult_tree_wgs_1</strain>
        <tissue evidence="5">Leaves</tissue>
    </source>
</reference>
<evidence type="ECO:0000256" key="2">
    <source>
        <dbReference type="ARBA" id="ARBA00022679"/>
    </source>
</evidence>
<dbReference type="SUPFAM" id="SSF52540">
    <property type="entry name" value="P-loop containing nucleoside triphosphate hydrolases"/>
    <property type="match status" value="1"/>
</dbReference>
<evidence type="ECO:0000259" key="4">
    <source>
        <dbReference type="Pfam" id="PF00685"/>
    </source>
</evidence>
<keyword evidence="6" id="KW-1185">Reference proteome</keyword>
<dbReference type="Pfam" id="PF00685">
    <property type="entry name" value="Sulfotransfer_1"/>
    <property type="match status" value="1"/>
</dbReference>
<dbReference type="InterPro" id="IPR000863">
    <property type="entry name" value="Sulfotransferase_dom"/>
</dbReference>
<comment type="caution">
    <text evidence="5">The sequence shown here is derived from an EMBL/GenBank/DDBJ whole genome shotgun (WGS) entry which is preliminary data.</text>
</comment>
<dbReference type="InterPro" id="IPR027417">
    <property type="entry name" value="P-loop_NTPase"/>
</dbReference>
<dbReference type="Gene3D" id="3.40.50.300">
    <property type="entry name" value="P-loop containing nucleotide triphosphate hydrolases"/>
    <property type="match status" value="1"/>
</dbReference>
<accession>A0A834G990</accession>
<dbReference type="AlphaFoldDB" id="A0A834G990"/>
<evidence type="ECO:0000313" key="5">
    <source>
        <dbReference type="EMBL" id="KAF7128992.1"/>
    </source>
</evidence>
<sequence>MWHFQNSIYFEHKWEPQPFEDIVSKFCEGVVVYGPYFEHVLGYHKESLERPEKFFFITYEELKSDPNIHVKRLAKFLGFPFVGKDTEEQVVRSCSIETLKKHEVNNSSVVPSWGIGPYKSWFRQGQVGDHLNYLTKDMIEQIDAITREKFCETNLWEEN</sequence>
<gene>
    <name evidence="5" type="ORF">RHSIM_Rhsim10G0058300</name>
</gene>